<dbReference type="Gene3D" id="1.50.10.130">
    <property type="entry name" value="Terpene synthase, N-terminal domain"/>
    <property type="match status" value="1"/>
</dbReference>
<evidence type="ECO:0000313" key="4">
    <source>
        <dbReference type="EMBL" id="GFP96000.1"/>
    </source>
</evidence>
<reference evidence="4" key="1">
    <citation type="submission" date="2020-07" db="EMBL/GenBank/DDBJ databases">
        <title>Ethylene signaling mediates host invasion by parasitic plants.</title>
        <authorList>
            <person name="Yoshida S."/>
        </authorList>
    </citation>
    <scope>NUCLEOTIDE SEQUENCE</scope>
    <source>
        <strain evidence="4">Okayama</strain>
    </source>
</reference>
<dbReference type="Proteomes" id="UP000653305">
    <property type="component" value="Unassembled WGS sequence"/>
</dbReference>
<dbReference type="PANTHER" id="PTHR31225:SF9">
    <property type="entry name" value="TERPENE SYNTHASE 10"/>
    <property type="match status" value="1"/>
</dbReference>
<evidence type="ECO:0000256" key="1">
    <source>
        <dbReference type="ARBA" id="ARBA00022842"/>
    </source>
</evidence>
<gene>
    <name evidence="4" type="ORF">PHJA_001744100</name>
</gene>
<name>A0A830C8V2_9LAMI</name>
<dbReference type="GO" id="GO:0016114">
    <property type="term" value="P:terpenoid biosynthetic process"/>
    <property type="evidence" value="ECO:0007669"/>
    <property type="project" value="InterPro"/>
</dbReference>
<accession>A0A830C8V2</accession>
<sequence length="142" mass="17030">MEAARRSGNYESTIWDDNYVQSLTTPYTGQEYVEQAEKLKMEVKRIIDKTENELDQLELIDNLQRLCISNYFEDEVKKILETIYQTVKNQDKQMESKDLHFTALRFRLLRQHGYPVPQGEHINFYIYTHFRKVGFLMITKII</sequence>
<feature type="domain" description="Terpene synthase N-terminal" evidence="3">
    <location>
        <begin position="14"/>
        <end position="119"/>
    </location>
</feature>
<comment type="caution">
    <text evidence="4">The sequence shown here is derived from an EMBL/GenBank/DDBJ whole genome shotgun (WGS) entry which is preliminary data.</text>
</comment>
<dbReference type="SUPFAM" id="SSF48239">
    <property type="entry name" value="Terpenoid cyclases/Protein prenyltransferases"/>
    <property type="match status" value="1"/>
</dbReference>
<protein>
    <submittedName>
        <fullName evidence="4">Alpha-zingiberene synthase</fullName>
    </submittedName>
</protein>
<evidence type="ECO:0000259" key="3">
    <source>
        <dbReference type="Pfam" id="PF01397"/>
    </source>
</evidence>
<keyword evidence="2" id="KW-0175">Coiled coil</keyword>
<dbReference type="InterPro" id="IPR008930">
    <property type="entry name" value="Terpenoid_cyclase/PrenylTrfase"/>
</dbReference>
<dbReference type="Pfam" id="PF01397">
    <property type="entry name" value="Terpene_synth"/>
    <property type="match status" value="1"/>
</dbReference>
<dbReference type="PANTHER" id="PTHR31225">
    <property type="entry name" value="OS04G0344100 PROTEIN-RELATED"/>
    <property type="match status" value="1"/>
</dbReference>
<dbReference type="InterPro" id="IPR036965">
    <property type="entry name" value="Terpene_synth_N_sf"/>
</dbReference>
<evidence type="ECO:0000313" key="5">
    <source>
        <dbReference type="Proteomes" id="UP000653305"/>
    </source>
</evidence>
<proteinExistence type="predicted"/>
<dbReference type="GO" id="GO:0010333">
    <property type="term" value="F:terpene synthase activity"/>
    <property type="evidence" value="ECO:0007669"/>
    <property type="project" value="InterPro"/>
</dbReference>
<dbReference type="InterPro" id="IPR001906">
    <property type="entry name" value="Terpene_synth_N"/>
</dbReference>
<keyword evidence="5" id="KW-1185">Reference proteome</keyword>
<keyword evidence="1" id="KW-0460">Magnesium</keyword>
<dbReference type="InterPro" id="IPR050148">
    <property type="entry name" value="Terpene_synthase-like"/>
</dbReference>
<dbReference type="OrthoDB" id="1936865at2759"/>
<feature type="coiled-coil region" evidence="2">
    <location>
        <begin position="33"/>
        <end position="60"/>
    </location>
</feature>
<dbReference type="EMBL" id="BMAC01000413">
    <property type="protein sequence ID" value="GFP96000.1"/>
    <property type="molecule type" value="Genomic_DNA"/>
</dbReference>
<evidence type="ECO:0000256" key="2">
    <source>
        <dbReference type="SAM" id="Coils"/>
    </source>
</evidence>
<organism evidence="4 5">
    <name type="scientific">Phtheirospermum japonicum</name>
    <dbReference type="NCBI Taxonomy" id="374723"/>
    <lineage>
        <taxon>Eukaryota</taxon>
        <taxon>Viridiplantae</taxon>
        <taxon>Streptophyta</taxon>
        <taxon>Embryophyta</taxon>
        <taxon>Tracheophyta</taxon>
        <taxon>Spermatophyta</taxon>
        <taxon>Magnoliopsida</taxon>
        <taxon>eudicotyledons</taxon>
        <taxon>Gunneridae</taxon>
        <taxon>Pentapetalae</taxon>
        <taxon>asterids</taxon>
        <taxon>lamiids</taxon>
        <taxon>Lamiales</taxon>
        <taxon>Orobanchaceae</taxon>
        <taxon>Orobanchaceae incertae sedis</taxon>
        <taxon>Phtheirospermum</taxon>
    </lineage>
</organism>
<dbReference type="AlphaFoldDB" id="A0A830C8V2"/>